<reference evidence="1" key="1">
    <citation type="submission" date="2020-11" db="EMBL/GenBank/DDBJ databases">
        <authorList>
            <consortium name="DOE Joint Genome Institute"/>
            <person name="Ahrendt S."/>
            <person name="Riley R."/>
            <person name="Andreopoulos W."/>
            <person name="Labutti K."/>
            <person name="Pangilinan J."/>
            <person name="Ruiz-Duenas F.J."/>
            <person name="Barrasa J.M."/>
            <person name="Sanchez-Garcia M."/>
            <person name="Camarero S."/>
            <person name="Miyauchi S."/>
            <person name="Serrano A."/>
            <person name="Linde D."/>
            <person name="Babiker R."/>
            <person name="Drula E."/>
            <person name="Ayuso-Fernandez I."/>
            <person name="Pacheco R."/>
            <person name="Padilla G."/>
            <person name="Ferreira P."/>
            <person name="Barriuso J."/>
            <person name="Kellner H."/>
            <person name="Castanera R."/>
            <person name="Alfaro M."/>
            <person name="Ramirez L."/>
            <person name="Pisabarro A.G."/>
            <person name="Kuo A."/>
            <person name="Tritt A."/>
            <person name="Lipzen A."/>
            <person name="He G."/>
            <person name="Yan M."/>
            <person name="Ng V."/>
            <person name="Cullen D."/>
            <person name="Martin F."/>
            <person name="Rosso M.-N."/>
            <person name="Henrissat B."/>
            <person name="Hibbett D."/>
            <person name="Martinez A.T."/>
            <person name="Grigoriev I.V."/>
        </authorList>
    </citation>
    <scope>NUCLEOTIDE SEQUENCE</scope>
    <source>
        <strain evidence="1">CIRM-BRFM 674</strain>
    </source>
</reference>
<protein>
    <recommendedName>
        <fullName evidence="3">BTB domain-containing protein</fullName>
    </recommendedName>
</protein>
<dbReference type="EMBL" id="MU155262">
    <property type="protein sequence ID" value="KAF9477401.1"/>
    <property type="molecule type" value="Genomic_DNA"/>
</dbReference>
<dbReference type="AlphaFoldDB" id="A0A9P5YYA8"/>
<comment type="caution">
    <text evidence="1">The sequence shown here is derived from an EMBL/GenBank/DDBJ whole genome shotgun (WGS) entry which is preliminary data.</text>
</comment>
<keyword evidence="2" id="KW-1185">Reference proteome</keyword>
<evidence type="ECO:0000313" key="2">
    <source>
        <dbReference type="Proteomes" id="UP000807469"/>
    </source>
</evidence>
<gene>
    <name evidence="1" type="ORF">BDN70DRAFT_861921</name>
</gene>
<name>A0A9P5YYA8_9AGAR</name>
<evidence type="ECO:0008006" key="3">
    <source>
        <dbReference type="Google" id="ProtNLM"/>
    </source>
</evidence>
<accession>A0A9P5YYA8</accession>
<sequence>MYSIYVNSTILTFLSNYTITLVCEDDADLTFLSSDGVEFKIHSASLNIWTSKGFARESSDTLGDPQAIQLEELAEVLEIIFQFIEPPTNARDYKHPSVFDLDPQIFFKVAEAAEKYVIYGATRVCVDRMKLIVSNYPAEVLNHCTLHGYPELGDQACDTSLSYPITEIIEKLTAPGLLTRYLIYYQKWRDAGQQAAKFISSFSETCPRIAQAYREYRLQVDQDPLSVINLPDFHGNLSCGYNANRCYCSFDRESVAVRVNALTIGIPKFNKIRV</sequence>
<dbReference type="OrthoDB" id="3184970at2759"/>
<dbReference type="Proteomes" id="UP000807469">
    <property type="component" value="Unassembled WGS sequence"/>
</dbReference>
<proteinExistence type="predicted"/>
<evidence type="ECO:0000313" key="1">
    <source>
        <dbReference type="EMBL" id="KAF9477401.1"/>
    </source>
</evidence>
<organism evidence="1 2">
    <name type="scientific">Pholiota conissans</name>
    <dbReference type="NCBI Taxonomy" id="109636"/>
    <lineage>
        <taxon>Eukaryota</taxon>
        <taxon>Fungi</taxon>
        <taxon>Dikarya</taxon>
        <taxon>Basidiomycota</taxon>
        <taxon>Agaricomycotina</taxon>
        <taxon>Agaricomycetes</taxon>
        <taxon>Agaricomycetidae</taxon>
        <taxon>Agaricales</taxon>
        <taxon>Agaricineae</taxon>
        <taxon>Strophariaceae</taxon>
        <taxon>Pholiota</taxon>
    </lineage>
</organism>